<dbReference type="GO" id="GO:0050891">
    <property type="term" value="P:multicellular organismal-level water homeostasis"/>
    <property type="evidence" value="ECO:0007669"/>
    <property type="project" value="UniProtKB-ARBA"/>
</dbReference>
<evidence type="ECO:0000256" key="1">
    <source>
        <dbReference type="ARBA" id="ARBA00004123"/>
    </source>
</evidence>
<feature type="compositionally biased region" description="Low complexity" evidence="5">
    <location>
        <begin position="157"/>
        <end position="175"/>
    </location>
</feature>
<feature type="domain" description="HTH myb-type" evidence="7">
    <location>
        <begin position="1"/>
        <end position="56"/>
    </location>
</feature>
<dbReference type="InterPro" id="IPR017930">
    <property type="entry name" value="Myb_dom"/>
</dbReference>
<evidence type="ECO:0000313" key="8">
    <source>
        <dbReference type="EMBL" id="KPM38101.1"/>
    </source>
</evidence>
<evidence type="ECO:0000256" key="2">
    <source>
        <dbReference type="ARBA" id="ARBA00022737"/>
    </source>
</evidence>
<dbReference type="GO" id="GO:1901002">
    <property type="term" value="P:positive regulation of response to salt stress"/>
    <property type="evidence" value="ECO:0007669"/>
    <property type="project" value="UniProtKB-ARBA"/>
</dbReference>
<dbReference type="EMBL" id="LKCW01000144">
    <property type="protein sequence ID" value="KPM38101.1"/>
    <property type="molecule type" value="Genomic_DNA"/>
</dbReference>
<evidence type="ECO:0008006" key="10">
    <source>
        <dbReference type="Google" id="ProtNLM"/>
    </source>
</evidence>
<dbReference type="AlphaFoldDB" id="A0A0P7BBA8"/>
<sequence length="275" mass="30927">MTTHRRGPWSNAEDSYLMQLVQTHGPLNWVRIAQTLGSRTPKQCRERYHQNLKPTLNHDPITPEEGVQIERLVHEIGKRWAEIARRLHGRSDNAVKNWWNGSQNRRKRLDRRRAVQTYDEHYSRTGLTISTPSLPFPRAHSSTQSAQGHRHPMPWVEAPLPSPCSSESAESDSGSNYTTSPGRHSASLHMPVELPPLRSTAVPLHGDPKLPSLSSLASPTFGDMHDSRPRLPPMVPQNQLPTAPNSPAQQQLQLRQLPQLPTDKDSRMNVAALLG</sequence>
<gene>
    <name evidence="8" type="ORF">AK830_g8465</name>
</gene>
<dbReference type="GO" id="GO:0033993">
    <property type="term" value="P:response to lipid"/>
    <property type="evidence" value="ECO:0007669"/>
    <property type="project" value="UniProtKB-ARBA"/>
</dbReference>
<keyword evidence="3" id="KW-0238">DNA-binding</keyword>
<dbReference type="InterPro" id="IPR050560">
    <property type="entry name" value="MYB_TF"/>
</dbReference>
<keyword evidence="2" id="KW-0677">Repeat</keyword>
<dbReference type="PROSITE" id="PS51294">
    <property type="entry name" value="HTH_MYB"/>
    <property type="match status" value="2"/>
</dbReference>
<feature type="domain" description="HTH myb-type" evidence="7">
    <location>
        <begin position="57"/>
        <end position="107"/>
    </location>
</feature>
<dbReference type="SMART" id="SM00717">
    <property type="entry name" value="SANT"/>
    <property type="match status" value="2"/>
</dbReference>
<evidence type="ECO:0000313" key="9">
    <source>
        <dbReference type="Proteomes" id="UP000050424"/>
    </source>
</evidence>
<name>A0A0P7BBA8_9HYPO</name>
<dbReference type="PANTHER" id="PTHR45614">
    <property type="entry name" value="MYB PROTEIN-RELATED"/>
    <property type="match status" value="1"/>
</dbReference>
<dbReference type="GO" id="GO:0032875">
    <property type="term" value="P:regulation of DNA endoreduplication"/>
    <property type="evidence" value="ECO:0007669"/>
    <property type="project" value="UniProtKB-ARBA"/>
</dbReference>
<dbReference type="GO" id="GO:1902806">
    <property type="term" value="P:regulation of cell cycle G1/S phase transition"/>
    <property type="evidence" value="ECO:0007669"/>
    <property type="project" value="UniProtKB-ARBA"/>
</dbReference>
<dbReference type="InterPro" id="IPR001005">
    <property type="entry name" value="SANT/Myb"/>
</dbReference>
<evidence type="ECO:0000256" key="4">
    <source>
        <dbReference type="ARBA" id="ARBA00023242"/>
    </source>
</evidence>
<keyword evidence="4" id="KW-0539">Nucleus</keyword>
<dbReference type="InterPro" id="IPR009057">
    <property type="entry name" value="Homeodomain-like_sf"/>
</dbReference>
<evidence type="ECO:0000256" key="5">
    <source>
        <dbReference type="SAM" id="MobiDB-lite"/>
    </source>
</evidence>
<organism evidence="8 9">
    <name type="scientific">Neonectria ditissima</name>
    <dbReference type="NCBI Taxonomy" id="78410"/>
    <lineage>
        <taxon>Eukaryota</taxon>
        <taxon>Fungi</taxon>
        <taxon>Dikarya</taxon>
        <taxon>Ascomycota</taxon>
        <taxon>Pezizomycotina</taxon>
        <taxon>Sordariomycetes</taxon>
        <taxon>Hypocreomycetidae</taxon>
        <taxon>Hypocreales</taxon>
        <taxon>Nectriaceae</taxon>
        <taxon>Neonectria</taxon>
    </lineage>
</organism>
<dbReference type="GO" id="GO:0000978">
    <property type="term" value="F:RNA polymerase II cis-regulatory region sequence-specific DNA binding"/>
    <property type="evidence" value="ECO:0007669"/>
    <property type="project" value="TreeGrafter"/>
</dbReference>
<dbReference type="GO" id="GO:0000981">
    <property type="term" value="F:DNA-binding transcription factor activity, RNA polymerase II-specific"/>
    <property type="evidence" value="ECO:0007669"/>
    <property type="project" value="TreeGrafter"/>
</dbReference>
<keyword evidence="9" id="KW-1185">Reference proteome</keyword>
<evidence type="ECO:0000259" key="7">
    <source>
        <dbReference type="PROSITE" id="PS51294"/>
    </source>
</evidence>
<protein>
    <recommendedName>
        <fullName evidence="10">Myb-like DNA-binding protein myb-1</fullName>
    </recommendedName>
</protein>
<dbReference type="Proteomes" id="UP000050424">
    <property type="component" value="Unassembled WGS sequence"/>
</dbReference>
<dbReference type="Gene3D" id="1.10.10.60">
    <property type="entry name" value="Homeodomain-like"/>
    <property type="match status" value="2"/>
</dbReference>
<dbReference type="CDD" id="cd00167">
    <property type="entry name" value="SANT"/>
    <property type="match status" value="2"/>
</dbReference>
<dbReference type="FunFam" id="1.10.10.60:FF:000355">
    <property type="entry name" value="Transcription factor MYB124"/>
    <property type="match status" value="1"/>
</dbReference>
<dbReference type="GO" id="GO:2000037">
    <property type="term" value="P:regulation of stomatal complex patterning"/>
    <property type="evidence" value="ECO:0007669"/>
    <property type="project" value="UniProtKB-ARBA"/>
</dbReference>
<dbReference type="GO" id="GO:1902584">
    <property type="term" value="P:positive regulation of response to water deprivation"/>
    <property type="evidence" value="ECO:0007669"/>
    <property type="project" value="UniProtKB-ARBA"/>
</dbReference>
<proteinExistence type="predicted"/>
<dbReference type="GO" id="GO:0045944">
    <property type="term" value="P:positive regulation of transcription by RNA polymerase II"/>
    <property type="evidence" value="ECO:0007669"/>
    <property type="project" value="TreeGrafter"/>
</dbReference>
<feature type="compositionally biased region" description="Polar residues" evidence="5">
    <location>
        <begin position="236"/>
        <end position="248"/>
    </location>
</feature>
<feature type="compositionally biased region" description="Low complexity" evidence="5">
    <location>
        <begin position="209"/>
        <end position="219"/>
    </location>
</feature>
<evidence type="ECO:0000256" key="3">
    <source>
        <dbReference type="ARBA" id="ARBA00023125"/>
    </source>
</evidence>
<feature type="domain" description="Myb-like" evidence="6">
    <location>
        <begin position="1"/>
        <end position="52"/>
    </location>
</feature>
<dbReference type="GO" id="GO:0005634">
    <property type="term" value="C:nucleus"/>
    <property type="evidence" value="ECO:0007669"/>
    <property type="project" value="UniProtKB-SubCell"/>
</dbReference>
<dbReference type="PANTHER" id="PTHR45614:SF25">
    <property type="entry name" value="MYB PROTEIN"/>
    <property type="match status" value="1"/>
</dbReference>
<feature type="compositionally biased region" description="Low complexity" evidence="5">
    <location>
        <begin position="249"/>
        <end position="261"/>
    </location>
</feature>
<dbReference type="SUPFAM" id="SSF46689">
    <property type="entry name" value="Homeodomain-like"/>
    <property type="match status" value="1"/>
</dbReference>
<dbReference type="GO" id="GO:0000278">
    <property type="term" value="P:mitotic cell cycle"/>
    <property type="evidence" value="ECO:0007669"/>
    <property type="project" value="TreeGrafter"/>
</dbReference>
<evidence type="ECO:0000259" key="6">
    <source>
        <dbReference type="PROSITE" id="PS50090"/>
    </source>
</evidence>
<dbReference type="PROSITE" id="PS50090">
    <property type="entry name" value="MYB_LIKE"/>
    <property type="match status" value="2"/>
</dbReference>
<reference evidence="8 9" key="1">
    <citation type="submission" date="2015-09" db="EMBL/GenBank/DDBJ databases">
        <title>Draft genome of a European isolate of the apple canker pathogen Neonectria ditissima.</title>
        <authorList>
            <person name="Gomez-Cortecero A."/>
            <person name="Harrison R.J."/>
            <person name="Armitage A.D."/>
        </authorList>
    </citation>
    <scope>NUCLEOTIDE SEQUENCE [LARGE SCALE GENOMIC DNA]</scope>
    <source>
        <strain evidence="8 9">R09/05</strain>
    </source>
</reference>
<feature type="region of interest" description="Disordered" evidence="5">
    <location>
        <begin position="126"/>
        <end position="275"/>
    </location>
</feature>
<dbReference type="STRING" id="78410.A0A0P7BBA8"/>
<accession>A0A0P7BBA8</accession>
<feature type="domain" description="Myb-like" evidence="6">
    <location>
        <begin position="53"/>
        <end position="100"/>
    </location>
</feature>
<dbReference type="OrthoDB" id="2143914at2759"/>
<dbReference type="Pfam" id="PF13921">
    <property type="entry name" value="Myb_DNA-bind_6"/>
    <property type="match status" value="1"/>
</dbReference>
<comment type="subcellular location">
    <subcellularLocation>
        <location evidence="1">Nucleus</location>
    </subcellularLocation>
</comment>
<comment type="caution">
    <text evidence="8">The sequence shown here is derived from an EMBL/GenBank/DDBJ whole genome shotgun (WGS) entry which is preliminary data.</text>
</comment>